<dbReference type="GO" id="GO:0015074">
    <property type="term" value="P:DNA integration"/>
    <property type="evidence" value="ECO:0007669"/>
    <property type="project" value="InterPro"/>
</dbReference>
<organism evidence="6">
    <name type="scientific">mine drainage metagenome</name>
    <dbReference type="NCBI Taxonomy" id="410659"/>
    <lineage>
        <taxon>unclassified sequences</taxon>
        <taxon>metagenomes</taxon>
        <taxon>ecological metagenomes</taxon>
    </lineage>
</organism>
<proteinExistence type="inferred from homology"/>
<comment type="similarity">
    <text evidence="1">Belongs to the 'phage' integrase family.</text>
</comment>
<dbReference type="InterPro" id="IPR035386">
    <property type="entry name" value="Arm-DNA-bind_5"/>
</dbReference>
<keyword evidence="3" id="KW-0233">DNA recombination</keyword>
<dbReference type="PANTHER" id="PTHR30349:SF64">
    <property type="entry name" value="PROPHAGE INTEGRASE INTD-RELATED"/>
    <property type="match status" value="1"/>
</dbReference>
<keyword evidence="2" id="KW-0238">DNA-binding</keyword>
<dbReference type="PROSITE" id="PS51898">
    <property type="entry name" value="TYR_RECOMBINASE"/>
    <property type="match status" value="1"/>
</dbReference>
<dbReference type="Pfam" id="PF13102">
    <property type="entry name" value="Phage_int_SAM_5"/>
    <property type="match status" value="1"/>
</dbReference>
<evidence type="ECO:0000256" key="1">
    <source>
        <dbReference type="ARBA" id="ARBA00008857"/>
    </source>
</evidence>
<dbReference type="Gene3D" id="1.10.150.130">
    <property type="match status" value="1"/>
</dbReference>
<gene>
    <name evidence="6" type="primary">xerD_7</name>
    <name evidence="6" type="ORF">GALL_103130</name>
</gene>
<dbReference type="InterPro" id="IPR044068">
    <property type="entry name" value="CB"/>
</dbReference>
<dbReference type="InterPro" id="IPR010998">
    <property type="entry name" value="Integrase_recombinase_N"/>
</dbReference>
<dbReference type="CDD" id="cd01185">
    <property type="entry name" value="INTN1_C_like"/>
    <property type="match status" value="1"/>
</dbReference>
<dbReference type="SUPFAM" id="SSF56349">
    <property type="entry name" value="DNA breaking-rejoining enzymes"/>
    <property type="match status" value="1"/>
</dbReference>
<evidence type="ECO:0000313" key="6">
    <source>
        <dbReference type="EMBL" id="OIR07648.1"/>
    </source>
</evidence>
<dbReference type="InterPro" id="IPR002104">
    <property type="entry name" value="Integrase_catalytic"/>
</dbReference>
<dbReference type="InterPro" id="IPR025269">
    <property type="entry name" value="SAM-like_dom"/>
</dbReference>
<evidence type="ECO:0000256" key="2">
    <source>
        <dbReference type="ARBA" id="ARBA00023125"/>
    </source>
</evidence>
<dbReference type="GO" id="GO:0006310">
    <property type="term" value="P:DNA recombination"/>
    <property type="evidence" value="ECO:0007669"/>
    <property type="project" value="UniProtKB-KW"/>
</dbReference>
<protein>
    <submittedName>
        <fullName evidence="6">Tyrosine recombinase XerD</fullName>
    </submittedName>
</protein>
<evidence type="ECO:0000256" key="3">
    <source>
        <dbReference type="ARBA" id="ARBA00023172"/>
    </source>
</evidence>
<dbReference type="InterPro" id="IPR050090">
    <property type="entry name" value="Tyrosine_recombinase_XerCD"/>
</dbReference>
<dbReference type="AlphaFoldDB" id="A0A1J5SUB9"/>
<accession>A0A1J5SUB9</accession>
<dbReference type="Pfam" id="PF00589">
    <property type="entry name" value="Phage_integrase"/>
    <property type="match status" value="1"/>
</dbReference>
<dbReference type="Gene3D" id="1.10.443.10">
    <property type="entry name" value="Intergrase catalytic core"/>
    <property type="match status" value="1"/>
</dbReference>
<evidence type="ECO:0000259" key="4">
    <source>
        <dbReference type="PROSITE" id="PS51898"/>
    </source>
</evidence>
<reference evidence="6" key="1">
    <citation type="submission" date="2016-10" db="EMBL/GenBank/DDBJ databases">
        <title>Sequence of Gallionella enrichment culture.</title>
        <authorList>
            <person name="Poehlein A."/>
            <person name="Muehling M."/>
            <person name="Daniel R."/>
        </authorList>
    </citation>
    <scope>NUCLEOTIDE SEQUENCE</scope>
</reference>
<name>A0A1J5SUB9_9ZZZZ</name>
<comment type="caution">
    <text evidence="6">The sequence shown here is derived from an EMBL/GenBank/DDBJ whole genome shotgun (WGS) entry which is preliminary data.</text>
</comment>
<feature type="domain" description="Tyr recombinase" evidence="4">
    <location>
        <begin position="218"/>
        <end position="396"/>
    </location>
</feature>
<sequence>MAILFFANTPKKDVTGKTPIYCRITLQGKRAQFSTGKKVDTTKWIPKQGYVLNSHENAKTINIELDSIKSDLRKMYHHLSALHNRVTADMLLNEYLGKTKNHKTLIELFTIYNTILKQKLQLPEPSISPYTLKRFEVTKKKIQSFIKNEFHVNDKLLNELKPSFAEEFKLYLLTIEKISMNTAMKYIKNTKQVLRYAQLKEWMQFNPIAGFKCTYKNPVRERLTWQELMDLYHKELPVQRLIEVRDVYVFSCFTGYAYVDVLNLTAENVIQWIDGNKWLIKQRTKTNNKSNVPLLDIPLAIIEKYKNHPYCINSNKLLPVNSNQRYNAYLKEIAVLCRINKNLTTHTARHTFATTILMDNDCPIESASEMLGHTSIRTTQIYTKVTDVKVSKNMIDVKSKISAQLTASSKAV</sequence>
<dbReference type="GO" id="GO:0003677">
    <property type="term" value="F:DNA binding"/>
    <property type="evidence" value="ECO:0007669"/>
    <property type="project" value="UniProtKB-KW"/>
</dbReference>
<dbReference type="PROSITE" id="PS51900">
    <property type="entry name" value="CB"/>
    <property type="match status" value="1"/>
</dbReference>
<dbReference type="InterPro" id="IPR011010">
    <property type="entry name" value="DNA_brk_join_enz"/>
</dbReference>
<feature type="domain" description="Core-binding (CB)" evidence="5">
    <location>
        <begin position="100"/>
        <end position="198"/>
    </location>
</feature>
<evidence type="ECO:0000259" key="5">
    <source>
        <dbReference type="PROSITE" id="PS51900"/>
    </source>
</evidence>
<dbReference type="PANTHER" id="PTHR30349">
    <property type="entry name" value="PHAGE INTEGRASE-RELATED"/>
    <property type="match status" value="1"/>
</dbReference>
<dbReference type="Pfam" id="PF17293">
    <property type="entry name" value="Arm-DNA-bind_5"/>
    <property type="match status" value="1"/>
</dbReference>
<dbReference type="InterPro" id="IPR013762">
    <property type="entry name" value="Integrase-like_cat_sf"/>
</dbReference>
<dbReference type="EMBL" id="MLJW01000036">
    <property type="protein sequence ID" value="OIR07648.1"/>
    <property type="molecule type" value="Genomic_DNA"/>
</dbReference>